<dbReference type="PANTHER" id="PTHR47245">
    <property type="entry name" value="PEPTIDYLPROLYL ISOMERASE"/>
    <property type="match status" value="1"/>
</dbReference>
<evidence type="ECO:0000313" key="7">
    <source>
        <dbReference type="EMBL" id="HIR90066.1"/>
    </source>
</evidence>
<dbReference type="PANTHER" id="PTHR47245:SF1">
    <property type="entry name" value="FOLDASE PROTEIN PRSA"/>
    <property type="match status" value="1"/>
</dbReference>
<evidence type="ECO:0000313" key="8">
    <source>
        <dbReference type="Proteomes" id="UP000824201"/>
    </source>
</evidence>
<dbReference type="PROSITE" id="PS51257">
    <property type="entry name" value="PROKAR_LIPOPROTEIN"/>
    <property type="match status" value="1"/>
</dbReference>
<keyword evidence="5 7" id="KW-0413">Isomerase</keyword>
<evidence type="ECO:0000259" key="6">
    <source>
        <dbReference type="Pfam" id="PF13145"/>
    </source>
</evidence>
<dbReference type="InterPro" id="IPR000297">
    <property type="entry name" value="PPIase_PpiC"/>
</dbReference>
<protein>
    <recommendedName>
        <fullName evidence="2">peptidylprolyl isomerase</fullName>
        <ecNumber evidence="2">5.2.1.8</ecNumber>
    </recommendedName>
</protein>
<keyword evidence="3" id="KW-0732">Signal</keyword>
<evidence type="ECO:0000256" key="2">
    <source>
        <dbReference type="ARBA" id="ARBA00013194"/>
    </source>
</evidence>
<dbReference type="Pfam" id="PF13145">
    <property type="entry name" value="Rotamase_2"/>
    <property type="match status" value="1"/>
</dbReference>
<proteinExistence type="predicted"/>
<comment type="catalytic activity">
    <reaction evidence="1">
        <text>[protein]-peptidylproline (omega=180) = [protein]-peptidylproline (omega=0)</text>
        <dbReference type="Rhea" id="RHEA:16237"/>
        <dbReference type="Rhea" id="RHEA-COMP:10747"/>
        <dbReference type="Rhea" id="RHEA-COMP:10748"/>
        <dbReference type="ChEBI" id="CHEBI:83833"/>
        <dbReference type="ChEBI" id="CHEBI:83834"/>
        <dbReference type="EC" id="5.2.1.8"/>
    </reaction>
</comment>
<reference evidence="7" key="1">
    <citation type="submission" date="2020-10" db="EMBL/GenBank/DDBJ databases">
        <authorList>
            <person name="Gilroy R."/>
        </authorList>
    </citation>
    <scope>NUCLEOTIDE SEQUENCE</scope>
    <source>
        <strain evidence="7">ChiW13-3771</strain>
    </source>
</reference>
<dbReference type="InterPro" id="IPR050245">
    <property type="entry name" value="PrsA_foldase"/>
</dbReference>
<dbReference type="SUPFAM" id="SSF54534">
    <property type="entry name" value="FKBP-like"/>
    <property type="match status" value="1"/>
</dbReference>
<dbReference type="EMBL" id="DVHN01000196">
    <property type="protein sequence ID" value="HIR90066.1"/>
    <property type="molecule type" value="Genomic_DNA"/>
</dbReference>
<dbReference type="Proteomes" id="UP000824201">
    <property type="component" value="Unassembled WGS sequence"/>
</dbReference>
<feature type="domain" description="PpiC" evidence="6">
    <location>
        <begin position="176"/>
        <end position="260"/>
    </location>
</feature>
<sequence>MYDRFMKKRRLLWIGLAFILLISTGCSQIRVSTNSEWMMKLDEAVLEKEEVRTIALTQSSLFQQFYIPLTGSEFWNQLTEENQTFETYAKDTIVFEEAAAITILNAIADSWELELTDSEKDLAKRAADEYYDTMSKEAKRYTGANRSDVTRLIQKYVRALDVIELLAEDVNMEVSDNEMRVMDIQVIICSDQATAQQVKAQVDAGEDFLSLAKQYSIANTYEYSVRRGELAEELENTVFAMDGGTVTQVIPVGDEFYLIKCVNDYNETLSEENRSNIQQQRIYQMWMDTAADFVLDRKLEINERSWNHLSLELNTQAQNTQLFDIIETYFPSILQSN</sequence>
<reference evidence="7" key="2">
    <citation type="journal article" date="2021" name="PeerJ">
        <title>Extensive microbial diversity within the chicken gut microbiome revealed by metagenomics and culture.</title>
        <authorList>
            <person name="Gilroy R."/>
            <person name="Ravi A."/>
            <person name="Getino M."/>
            <person name="Pursley I."/>
            <person name="Horton D.L."/>
            <person name="Alikhan N.F."/>
            <person name="Baker D."/>
            <person name="Gharbi K."/>
            <person name="Hall N."/>
            <person name="Watson M."/>
            <person name="Adriaenssens E.M."/>
            <person name="Foster-Nyarko E."/>
            <person name="Jarju S."/>
            <person name="Secka A."/>
            <person name="Antonio M."/>
            <person name="Oren A."/>
            <person name="Chaudhuri R.R."/>
            <person name="La Ragione R."/>
            <person name="Hildebrand F."/>
            <person name="Pallen M.J."/>
        </authorList>
    </citation>
    <scope>NUCLEOTIDE SEQUENCE</scope>
    <source>
        <strain evidence="7">ChiW13-3771</strain>
    </source>
</reference>
<name>A0A9D1EGQ6_9FIRM</name>
<gene>
    <name evidence="7" type="ORF">IAC96_14070</name>
</gene>
<dbReference type="InterPro" id="IPR046357">
    <property type="entry name" value="PPIase_dom_sf"/>
</dbReference>
<dbReference type="AlphaFoldDB" id="A0A9D1EGQ6"/>
<dbReference type="GO" id="GO:0003755">
    <property type="term" value="F:peptidyl-prolyl cis-trans isomerase activity"/>
    <property type="evidence" value="ECO:0007669"/>
    <property type="project" value="UniProtKB-KW"/>
</dbReference>
<dbReference type="EC" id="5.2.1.8" evidence="2"/>
<comment type="caution">
    <text evidence="7">The sequence shown here is derived from an EMBL/GenBank/DDBJ whole genome shotgun (WGS) entry which is preliminary data.</text>
</comment>
<evidence type="ECO:0000256" key="3">
    <source>
        <dbReference type="ARBA" id="ARBA00022729"/>
    </source>
</evidence>
<accession>A0A9D1EGQ6</accession>
<keyword evidence="4" id="KW-0697">Rotamase</keyword>
<dbReference type="Gene3D" id="3.10.50.40">
    <property type="match status" value="1"/>
</dbReference>
<evidence type="ECO:0000256" key="5">
    <source>
        <dbReference type="ARBA" id="ARBA00023235"/>
    </source>
</evidence>
<evidence type="ECO:0000256" key="1">
    <source>
        <dbReference type="ARBA" id="ARBA00000971"/>
    </source>
</evidence>
<organism evidence="7 8">
    <name type="scientific">Candidatus Fimimorpha faecalis</name>
    <dbReference type="NCBI Taxonomy" id="2840824"/>
    <lineage>
        <taxon>Bacteria</taxon>
        <taxon>Bacillati</taxon>
        <taxon>Bacillota</taxon>
        <taxon>Clostridia</taxon>
        <taxon>Eubacteriales</taxon>
        <taxon>Candidatus Fimimorpha</taxon>
    </lineage>
</organism>
<evidence type="ECO:0000256" key="4">
    <source>
        <dbReference type="ARBA" id="ARBA00023110"/>
    </source>
</evidence>